<evidence type="ECO:0000259" key="6">
    <source>
        <dbReference type="Pfam" id="PF08479"/>
    </source>
</evidence>
<feature type="region of interest" description="Disordered" evidence="4">
    <location>
        <begin position="1"/>
        <end position="47"/>
    </location>
</feature>
<dbReference type="InterPro" id="IPR013686">
    <property type="entry name" value="Polypept-transport_assoc_ShlB"/>
</dbReference>
<feature type="compositionally biased region" description="Basic and acidic residues" evidence="4">
    <location>
        <begin position="24"/>
        <end position="34"/>
    </location>
</feature>
<organism evidence="7 8">
    <name type="scientific">Candidatus Nitrohelix vancouverensis</name>
    <dbReference type="NCBI Taxonomy" id="2705534"/>
    <lineage>
        <taxon>Bacteria</taxon>
        <taxon>Pseudomonadati</taxon>
        <taxon>Nitrospinota/Tectimicrobiota group</taxon>
        <taxon>Nitrospinota</taxon>
        <taxon>Nitrospinia</taxon>
        <taxon>Nitrospinales</taxon>
        <taxon>Nitrospinaceae</taxon>
        <taxon>Candidatus Nitrohelix</taxon>
    </lineage>
</organism>
<keyword evidence="1" id="KW-0472">Membrane</keyword>
<evidence type="ECO:0000256" key="4">
    <source>
        <dbReference type="SAM" id="MobiDB-lite"/>
    </source>
</evidence>
<dbReference type="EMBL" id="CP048620">
    <property type="protein sequence ID" value="QPJ64792.1"/>
    <property type="molecule type" value="Genomic_DNA"/>
</dbReference>
<protein>
    <submittedName>
        <fullName evidence="7">ShlB/FhaC/HecB family hemolysin secretion/activation protein</fullName>
    </submittedName>
</protein>
<evidence type="ECO:0000256" key="3">
    <source>
        <dbReference type="ARBA" id="ARBA00023237"/>
    </source>
</evidence>
<accession>A0A7T0C1S1</accession>
<dbReference type="GO" id="GO:0046819">
    <property type="term" value="P:protein secretion by the type V secretion system"/>
    <property type="evidence" value="ECO:0007669"/>
    <property type="project" value="TreeGrafter"/>
</dbReference>
<evidence type="ECO:0000313" key="7">
    <source>
        <dbReference type="EMBL" id="QPJ64792.1"/>
    </source>
</evidence>
<keyword evidence="1" id="KW-1134">Transmembrane beta strand</keyword>
<proteinExistence type="predicted"/>
<feature type="compositionally biased region" description="Polar residues" evidence="4">
    <location>
        <begin position="7"/>
        <end position="20"/>
    </location>
</feature>
<dbReference type="Pfam" id="PF08479">
    <property type="entry name" value="POTRA_2"/>
    <property type="match status" value="1"/>
</dbReference>
<evidence type="ECO:0000256" key="1">
    <source>
        <dbReference type="ARBA" id="ARBA00022452"/>
    </source>
</evidence>
<dbReference type="Gene3D" id="3.10.20.310">
    <property type="entry name" value="membrane protein fhac"/>
    <property type="match status" value="1"/>
</dbReference>
<dbReference type="Gene3D" id="2.40.160.50">
    <property type="entry name" value="membrane protein fhac: a member of the omp85/tpsb transporter family"/>
    <property type="match status" value="1"/>
</dbReference>
<reference evidence="8" key="1">
    <citation type="submission" date="2020-02" db="EMBL/GenBank/DDBJ databases">
        <title>Genomic and physiological characterization of two novel Nitrospinaceae genera.</title>
        <authorList>
            <person name="Mueller A.J."/>
            <person name="Jung M.-Y."/>
            <person name="Strachan C.R."/>
            <person name="Herbold C.W."/>
            <person name="Kirkegaard R.H."/>
            <person name="Daims H."/>
        </authorList>
    </citation>
    <scope>NUCLEOTIDE SEQUENCE [LARGE SCALE GENOMIC DNA]</scope>
</reference>
<feature type="domain" description="Polypeptide-transport-associated ShlB-type" evidence="6">
    <location>
        <begin position="61"/>
        <end position="136"/>
    </location>
</feature>
<name>A0A7T0C1S1_9BACT</name>
<dbReference type="PANTHER" id="PTHR34597">
    <property type="entry name" value="SLR1661 PROTEIN"/>
    <property type="match status" value="1"/>
</dbReference>
<dbReference type="InterPro" id="IPR051544">
    <property type="entry name" value="TPS_OM_transporter"/>
</dbReference>
<keyword evidence="3" id="KW-0998">Cell outer membrane</keyword>
<feature type="domain" description="Haemolysin activator HlyB C-terminal" evidence="5">
    <location>
        <begin position="208"/>
        <end position="509"/>
    </location>
</feature>
<dbReference type="Pfam" id="PF03865">
    <property type="entry name" value="ShlB"/>
    <property type="match status" value="1"/>
</dbReference>
<evidence type="ECO:0000259" key="5">
    <source>
        <dbReference type="Pfam" id="PF03865"/>
    </source>
</evidence>
<evidence type="ECO:0000256" key="2">
    <source>
        <dbReference type="ARBA" id="ARBA00022692"/>
    </source>
</evidence>
<sequence>MPEFAQAQISQQGRSQTRQQADPGRFEQRFEAPSKPRSTVVPVQPDNLKPAEPEELKKIRFFLNKIIISGATVYSEKQFAYLSRNFLRREVSLAHVYRMAAAITARYRNDGYILSKAVVPPQEIVDGVIRLRIIEGYIDEINVKGDVQGPKKLINAFRKKLLSSRPLHSSDLERYLLLADDLPGVTVKSVITPSRDRPGASRLDLILENKSYDAQVSLDNRGTDFNGPVQFSMGLTANSPLKMYDRIGLQSVITSQTDELKFISGFYDTPLNGEGTRFQISGSYANSQPGDTLELFEVDGTSTSLGFRVTHPFIRSRGENLTAFAGLNVKSSETDILETADSEDRLRVFELGASYDYADSFRGVNLFSISLSKGLNIFNATESGFERLTREAGRSDFTKLSGQMMRLQEIAPSWMLQGSFAWQYAFNPLLASEEFGFGGSRFGRAYDSSEITGDTGLAFKVEFQKAIGVNKPWLQDLQAYTFFDYGTVWTRARTVNGEKRQDRYSAGIGTRFNLNSYISGYVEMNKPLDEVVSSTGDDDPRFFFGLTARY</sequence>
<dbReference type="PANTHER" id="PTHR34597:SF6">
    <property type="entry name" value="BLR6126 PROTEIN"/>
    <property type="match status" value="1"/>
</dbReference>
<dbReference type="GO" id="GO:0098046">
    <property type="term" value="C:type V protein secretion system complex"/>
    <property type="evidence" value="ECO:0007669"/>
    <property type="project" value="TreeGrafter"/>
</dbReference>
<dbReference type="Proteomes" id="UP000594464">
    <property type="component" value="Chromosome"/>
</dbReference>
<dbReference type="KEGG" id="nva:G3M78_05070"/>
<dbReference type="GO" id="GO:0008320">
    <property type="term" value="F:protein transmembrane transporter activity"/>
    <property type="evidence" value="ECO:0007669"/>
    <property type="project" value="TreeGrafter"/>
</dbReference>
<evidence type="ECO:0000313" key="8">
    <source>
        <dbReference type="Proteomes" id="UP000594464"/>
    </source>
</evidence>
<dbReference type="AlphaFoldDB" id="A0A7T0C1S1"/>
<dbReference type="InterPro" id="IPR005565">
    <property type="entry name" value="Hemolysn_activator_HlyB_C"/>
</dbReference>
<gene>
    <name evidence="7" type="ORF">G3M78_05070</name>
</gene>
<keyword evidence="2" id="KW-0812">Transmembrane</keyword>